<dbReference type="EMBL" id="BJCE01000043">
    <property type="protein sequence ID" value="GCL36599.1"/>
    <property type="molecule type" value="Genomic_DNA"/>
</dbReference>
<keyword evidence="1" id="KW-0175">Coiled coil</keyword>
<evidence type="ECO:0000313" key="3">
    <source>
        <dbReference type="Proteomes" id="UP000300142"/>
    </source>
</evidence>
<dbReference type="RefSeq" id="WP_137667073.1">
    <property type="nucleotide sequence ID" value="NZ_BJCE01000043.1"/>
</dbReference>
<proteinExistence type="predicted"/>
<reference evidence="3" key="1">
    <citation type="submission" date="2019-02" db="EMBL/GenBank/DDBJ databases">
        <title>Draft genome sequence of Sphaerospermopsis reniformis NIES-1949.</title>
        <authorList>
            <person name="Yamaguchi H."/>
            <person name="Suzuki S."/>
            <person name="Kawachi M."/>
        </authorList>
    </citation>
    <scope>NUCLEOTIDE SEQUENCE [LARGE SCALE GENOMIC DNA]</scope>
    <source>
        <strain evidence="3">NIES-1949</strain>
    </source>
</reference>
<name>A0A479ZV95_9CYAN</name>
<evidence type="ECO:0000256" key="1">
    <source>
        <dbReference type="SAM" id="Coils"/>
    </source>
</evidence>
<sequence length="361" mass="41071">MSGRKTFNVTAGISTESQPGLFDGITSALQAYQERKRQEREAAIKREQNIQQKITQIRAKSRSGAVKKMIIAEPEEVKSSITKVTIDAEVKQALSQDAQRQVQSLLRQLPSIQSEYQILVDQELLDAVSVQQAIQKTEIALQNHNLTEAQRYLQVLDDARIQATQQMKSEVTAQLDFIQSRLANLESRLPESVTQQLQTKINVMCNSWHSLRDEDIATIHEEISNYESQIEQIQTAADNLVASWQQVGYTAQICAIDDGDVIIEIETHEGANTQMRIQFDGQQIDLAGPHDQEGESSCANRTFDVIQLFQQQGYQVEWSEWNGEPVDQEWRNLDMRIMSVKTTTEFYQADTSERRSESQGY</sequence>
<dbReference type="Proteomes" id="UP000300142">
    <property type="component" value="Unassembled WGS sequence"/>
</dbReference>
<gene>
    <name evidence="2" type="ORF">SR1949_17040</name>
</gene>
<protein>
    <submittedName>
        <fullName evidence="2">Uncharacterized protein</fullName>
    </submittedName>
</protein>
<dbReference type="AlphaFoldDB" id="A0A479ZV95"/>
<comment type="caution">
    <text evidence="2">The sequence shown here is derived from an EMBL/GenBank/DDBJ whole genome shotgun (WGS) entry which is preliminary data.</text>
</comment>
<evidence type="ECO:0000313" key="2">
    <source>
        <dbReference type="EMBL" id="GCL36599.1"/>
    </source>
</evidence>
<organism evidence="2 3">
    <name type="scientific">Sphaerospermopsis reniformis</name>
    <dbReference type="NCBI Taxonomy" id="531300"/>
    <lineage>
        <taxon>Bacteria</taxon>
        <taxon>Bacillati</taxon>
        <taxon>Cyanobacteriota</taxon>
        <taxon>Cyanophyceae</taxon>
        <taxon>Nostocales</taxon>
        <taxon>Aphanizomenonaceae</taxon>
        <taxon>Sphaerospermopsis</taxon>
    </lineage>
</organism>
<feature type="coiled-coil region" evidence="1">
    <location>
        <begin position="216"/>
        <end position="243"/>
    </location>
</feature>
<keyword evidence="3" id="KW-1185">Reference proteome</keyword>
<accession>A0A479ZV95</accession>